<keyword evidence="3" id="KW-1185">Reference proteome</keyword>
<sequence length="210" mass="24096">MSVCFGLRLICTRLFDNARFSDLVVRCRDDEYHVHRVIMSSHSYWFGKVCAESPTMTTLSVDLSADNPDAVDAMLQYCYQLDYADKFLGLSSVGYTIYTLTPHIDIYLLAERYSIPGLKKLAVDKFEFRAAVLSRVDVDKEKFFQAIRIIYASTPPGNNDLRKVVIRLCADHAENYILHGGKTAARVFRLMDEIPAFRIDFIKELAFRIK</sequence>
<comment type="caution">
    <text evidence="2">The sequence shown here is derived from an EMBL/GenBank/DDBJ whole genome shotgun (WGS) entry which is preliminary data.</text>
</comment>
<dbReference type="InterPro" id="IPR011333">
    <property type="entry name" value="SKP1/BTB/POZ_sf"/>
</dbReference>
<dbReference type="Proteomes" id="UP000800093">
    <property type="component" value="Unassembled WGS sequence"/>
</dbReference>
<organism evidence="2 3">
    <name type="scientific">Lojkania enalia</name>
    <dbReference type="NCBI Taxonomy" id="147567"/>
    <lineage>
        <taxon>Eukaryota</taxon>
        <taxon>Fungi</taxon>
        <taxon>Dikarya</taxon>
        <taxon>Ascomycota</taxon>
        <taxon>Pezizomycotina</taxon>
        <taxon>Dothideomycetes</taxon>
        <taxon>Pleosporomycetidae</taxon>
        <taxon>Pleosporales</taxon>
        <taxon>Pleosporales incertae sedis</taxon>
        <taxon>Lojkania</taxon>
    </lineage>
</organism>
<dbReference type="Pfam" id="PF00651">
    <property type="entry name" value="BTB"/>
    <property type="match status" value="1"/>
</dbReference>
<feature type="domain" description="BTB" evidence="1">
    <location>
        <begin position="21"/>
        <end position="79"/>
    </location>
</feature>
<evidence type="ECO:0000313" key="2">
    <source>
        <dbReference type="EMBL" id="KAF2267704.1"/>
    </source>
</evidence>
<dbReference type="InterPro" id="IPR000210">
    <property type="entry name" value="BTB/POZ_dom"/>
</dbReference>
<dbReference type="PANTHER" id="PTHR47843">
    <property type="entry name" value="BTB DOMAIN-CONTAINING PROTEIN-RELATED"/>
    <property type="match status" value="1"/>
</dbReference>
<protein>
    <recommendedName>
        <fullName evidence="1">BTB domain-containing protein</fullName>
    </recommendedName>
</protein>
<reference evidence="3" key="1">
    <citation type="journal article" date="2020" name="Stud. Mycol.">
        <title>101 Dothideomycetes genomes: A test case for predicting lifestyles and emergence of pathogens.</title>
        <authorList>
            <person name="Haridas S."/>
            <person name="Albert R."/>
            <person name="Binder M."/>
            <person name="Bloem J."/>
            <person name="LaButti K."/>
            <person name="Salamov A."/>
            <person name="Andreopoulos B."/>
            <person name="Baker S."/>
            <person name="Barry K."/>
            <person name="Bills G."/>
            <person name="Bluhm B."/>
            <person name="Cannon C."/>
            <person name="Castanera R."/>
            <person name="Culley D."/>
            <person name="Daum C."/>
            <person name="Ezra D."/>
            <person name="Gonzalez J."/>
            <person name="Henrissat B."/>
            <person name="Kuo A."/>
            <person name="Liang C."/>
            <person name="Lipzen A."/>
            <person name="Lutzoni F."/>
            <person name="Magnuson J."/>
            <person name="Mondo S."/>
            <person name="Nolan M."/>
            <person name="Ohm R."/>
            <person name="Pangilinan J."/>
            <person name="Park H.-J."/>
            <person name="Ramirez L."/>
            <person name="Alfaro M."/>
            <person name="Sun H."/>
            <person name="Tritt A."/>
            <person name="Yoshinaga Y."/>
            <person name="Zwiers L.-H."/>
            <person name="Turgeon B."/>
            <person name="Goodwin S."/>
            <person name="Spatafora J."/>
            <person name="Crous P."/>
            <person name="Grigoriev I."/>
        </authorList>
    </citation>
    <scope>NUCLEOTIDE SEQUENCE [LARGE SCALE GENOMIC DNA]</scope>
    <source>
        <strain evidence="3">CBS 304.66</strain>
    </source>
</reference>
<dbReference type="OrthoDB" id="6359816at2759"/>
<evidence type="ECO:0000313" key="3">
    <source>
        <dbReference type="Proteomes" id="UP000800093"/>
    </source>
</evidence>
<evidence type="ECO:0000259" key="1">
    <source>
        <dbReference type="PROSITE" id="PS50097"/>
    </source>
</evidence>
<dbReference type="Gene3D" id="3.30.710.10">
    <property type="entry name" value="Potassium Channel Kv1.1, Chain A"/>
    <property type="match status" value="1"/>
</dbReference>
<dbReference type="PANTHER" id="PTHR47843:SF5">
    <property type="entry name" value="BTB_POZ DOMAIN PROTEIN"/>
    <property type="match status" value="1"/>
</dbReference>
<proteinExistence type="predicted"/>
<name>A0A9P4N7Y9_9PLEO</name>
<gene>
    <name evidence="2" type="ORF">CC78DRAFT_591080</name>
</gene>
<accession>A0A9P4N7Y9</accession>
<dbReference type="PROSITE" id="PS50097">
    <property type="entry name" value="BTB"/>
    <property type="match status" value="1"/>
</dbReference>
<dbReference type="SUPFAM" id="SSF54695">
    <property type="entry name" value="POZ domain"/>
    <property type="match status" value="1"/>
</dbReference>
<dbReference type="AlphaFoldDB" id="A0A9P4N7Y9"/>
<dbReference type="EMBL" id="ML986589">
    <property type="protein sequence ID" value="KAF2267704.1"/>
    <property type="molecule type" value="Genomic_DNA"/>
</dbReference>